<name>A0AA88LB74_ARTSF</name>
<gene>
    <name evidence="1" type="ORF">QYM36_001444</name>
</gene>
<organism evidence="1 2">
    <name type="scientific">Artemia franciscana</name>
    <name type="common">Brine shrimp</name>
    <name type="synonym">Artemia sanfranciscana</name>
    <dbReference type="NCBI Taxonomy" id="6661"/>
    <lineage>
        <taxon>Eukaryota</taxon>
        <taxon>Metazoa</taxon>
        <taxon>Ecdysozoa</taxon>
        <taxon>Arthropoda</taxon>
        <taxon>Crustacea</taxon>
        <taxon>Branchiopoda</taxon>
        <taxon>Anostraca</taxon>
        <taxon>Artemiidae</taxon>
        <taxon>Artemia</taxon>
    </lineage>
</organism>
<evidence type="ECO:0000313" key="1">
    <source>
        <dbReference type="EMBL" id="KAK2724993.1"/>
    </source>
</evidence>
<protein>
    <submittedName>
        <fullName evidence="1">Uncharacterized protein</fullName>
    </submittedName>
</protein>
<accession>A0AA88LB74</accession>
<comment type="caution">
    <text evidence="1">The sequence shown here is derived from an EMBL/GenBank/DDBJ whole genome shotgun (WGS) entry which is preliminary data.</text>
</comment>
<dbReference type="Proteomes" id="UP001187531">
    <property type="component" value="Unassembled WGS sequence"/>
</dbReference>
<sequence>MSPPLDKPPHFCVTRLRLVNANEKVITYLAEAQDTIVDVAPFPFPRLHELREKYTYSLTQWSQSVVLVAKKGLRLIYSDDDDSDSEVKEITVATAFGLGNMK</sequence>
<proteinExistence type="predicted"/>
<dbReference type="AlphaFoldDB" id="A0AA88LB74"/>
<dbReference type="EMBL" id="JAVRJZ010000003">
    <property type="protein sequence ID" value="KAK2724993.1"/>
    <property type="molecule type" value="Genomic_DNA"/>
</dbReference>
<evidence type="ECO:0000313" key="2">
    <source>
        <dbReference type="Proteomes" id="UP001187531"/>
    </source>
</evidence>
<reference evidence="1" key="1">
    <citation type="submission" date="2023-07" db="EMBL/GenBank/DDBJ databases">
        <title>Chromosome-level genome assembly of Artemia franciscana.</title>
        <authorList>
            <person name="Jo E."/>
        </authorList>
    </citation>
    <scope>NUCLEOTIDE SEQUENCE</scope>
    <source>
        <tissue evidence="1">Whole body</tissue>
    </source>
</reference>
<keyword evidence="2" id="KW-1185">Reference proteome</keyword>